<evidence type="ECO:0000313" key="2">
    <source>
        <dbReference type="Proteomes" id="UP000712600"/>
    </source>
</evidence>
<name>A0A8S9P1M4_BRACR</name>
<accession>A0A8S9P1M4</accession>
<evidence type="ECO:0000313" key="1">
    <source>
        <dbReference type="EMBL" id="KAF3511088.1"/>
    </source>
</evidence>
<dbReference type="Proteomes" id="UP000712600">
    <property type="component" value="Unassembled WGS sequence"/>
</dbReference>
<sequence length="60" mass="6074">MAAAIGAGTAMRLGPKPKALTESEDANFGFNARALSSGSTVFSTGFSEPCASSGTKKKVY</sequence>
<protein>
    <submittedName>
        <fullName evidence="1">Uncharacterized protein</fullName>
    </submittedName>
</protein>
<reference evidence="1" key="1">
    <citation type="submission" date="2019-12" db="EMBL/GenBank/DDBJ databases">
        <title>Genome sequencing and annotation of Brassica cretica.</title>
        <authorList>
            <person name="Studholme D.J."/>
            <person name="Sarris P."/>
        </authorList>
    </citation>
    <scope>NUCLEOTIDE SEQUENCE</scope>
    <source>
        <strain evidence="1">PFS-109/04</strain>
        <tissue evidence="1">Leaf</tissue>
    </source>
</reference>
<comment type="caution">
    <text evidence="1">The sequence shown here is derived from an EMBL/GenBank/DDBJ whole genome shotgun (WGS) entry which is preliminary data.</text>
</comment>
<dbReference type="AlphaFoldDB" id="A0A8S9P1M4"/>
<proteinExistence type="predicted"/>
<gene>
    <name evidence="1" type="ORF">F2Q69_00003062</name>
</gene>
<organism evidence="1 2">
    <name type="scientific">Brassica cretica</name>
    <name type="common">Mustard</name>
    <dbReference type="NCBI Taxonomy" id="69181"/>
    <lineage>
        <taxon>Eukaryota</taxon>
        <taxon>Viridiplantae</taxon>
        <taxon>Streptophyta</taxon>
        <taxon>Embryophyta</taxon>
        <taxon>Tracheophyta</taxon>
        <taxon>Spermatophyta</taxon>
        <taxon>Magnoliopsida</taxon>
        <taxon>eudicotyledons</taxon>
        <taxon>Gunneridae</taxon>
        <taxon>Pentapetalae</taxon>
        <taxon>rosids</taxon>
        <taxon>malvids</taxon>
        <taxon>Brassicales</taxon>
        <taxon>Brassicaceae</taxon>
        <taxon>Brassiceae</taxon>
        <taxon>Brassica</taxon>
    </lineage>
</organism>
<dbReference type="EMBL" id="QGKX02001521">
    <property type="protein sequence ID" value="KAF3511088.1"/>
    <property type="molecule type" value="Genomic_DNA"/>
</dbReference>